<dbReference type="AlphaFoldDB" id="A0A6C0C787"/>
<feature type="region of interest" description="Disordered" evidence="1">
    <location>
        <begin position="413"/>
        <end position="441"/>
    </location>
</feature>
<evidence type="ECO:0000256" key="1">
    <source>
        <dbReference type="SAM" id="MobiDB-lite"/>
    </source>
</evidence>
<protein>
    <recommendedName>
        <fullName evidence="3">Prolyl 4-hydroxylase alpha subunit Fe(2+) 2OG dioxygenase domain-containing protein</fullName>
    </recommendedName>
</protein>
<sequence length="591" mass="68746">MDHYDFTNENYPIYDNFKLSSKKICQLNELIKYDTLKYSKSQVMNTKTKENEINENVRKSARANIKDKKVFDWLDTNIIEELNTKHTKNKFLLVRDELDIIKYVKNDYFAQHQDFVKFHCEYLKCATILICLYADCEGGTTKLYFPDKTIVIKETKTVGGCLLLRNEVYHSGEKLKSGTKIILKANIFITPLRIHKQKITNDDFVVIGFNKDNRIFIIPNSVIKKFKNSFVALCKTDVAVPAYEKIIVDEEYGAFEKVYEILFDPKKRPDASRETLDLLNKYGFVNDTMHLIDELMHQKKIAETQKVNDFIENNELTYLTQNAGDYESFKKILSKYDHIVPISVIFDKDKLICMNTYDGIPIYYTGLDTSEFNWFHEHEEQGICDVNFIRRTMLFTKQDVSVDGVYICSEGTDTESDSYDTSEDGDPIPKEDDEANKAKRQTKKAELAVRAIEALESYAPKNIYSENGYDYVQSIITYLATLNIIKHSDGDYENKAAKTKQIINENQTKYNIYKISKEAKDLLPVTKPKSSYQSAYVSKNAFKDTKIVRPHTSSVKIEMYHCNETDYTDVQIEVYFGFINLKFKRKTTIKK</sequence>
<organism evidence="2">
    <name type="scientific">viral metagenome</name>
    <dbReference type="NCBI Taxonomy" id="1070528"/>
    <lineage>
        <taxon>unclassified sequences</taxon>
        <taxon>metagenomes</taxon>
        <taxon>organismal metagenomes</taxon>
    </lineage>
</organism>
<dbReference type="Pfam" id="PF03336">
    <property type="entry name" value="Pox_C4_C10"/>
    <property type="match status" value="1"/>
</dbReference>
<dbReference type="EMBL" id="MN739352">
    <property type="protein sequence ID" value="QHS99971.1"/>
    <property type="molecule type" value="Genomic_DNA"/>
</dbReference>
<evidence type="ECO:0000313" key="2">
    <source>
        <dbReference type="EMBL" id="QHS99971.1"/>
    </source>
</evidence>
<dbReference type="InterPro" id="IPR005004">
    <property type="entry name" value="Poxvirus_C4/C10"/>
</dbReference>
<evidence type="ECO:0008006" key="3">
    <source>
        <dbReference type="Google" id="ProtNLM"/>
    </source>
</evidence>
<feature type="compositionally biased region" description="Acidic residues" evidence="1">
    <location>
        <begin position="413"/>
        <end position="434"/>
    </location>
</feature>
<accession>A0A6C0C787</accession>
<reference evidence="2" key="1">
    <citation type="journal article" date="2020" name="Nature">
        <title>Giant virus diversity and host interactions through global metagenomics.</title>
        <authorList>
            <person name="Schulz F."/>
            <person name="Roux S."/>
            <person name="Paez-Espino D."/>
            <person name="Jungbluth S."/>
            <person name="Walsh D.A."/>
            <person name="Denef V.J."/>
            <person name="McMahon K.D."/>
            <person name="Konstantinidis K.T."/>
            <person name="Eloe-Fadrosh E.A."/>
            <person name="Kyrpides N.C."/>
            <person name="Woyke T."/>
        </authorList>
    </citation>
    <scope>NUCLEOTIDE SEQUENCE</scope>
    <source>
        <strain evidence="2">GVMAG-M-3300020192-26</strain>
    </source>
</reference>
<proteinExistence type="predicted"/>
<name>A0A6C0C787_9ZZZZ</name>
<dbReference type="Gene3D" id="2.60.120.620">
    <property type="entry name" value="q2cbj1_9rhob like domain"/>
    <property type="match status" value="1"/>
</dbReference>